<keyword evidence="8" id="KW-0521">NADP</keyword>
<dbReference type="PRINTS" id="PR00469">
    <property type="entry name" value="PNDRDTASEII"/>
</dbReference>
<dbReference type="AlphaFoldDB" id="A0A2T9YQD1"/>
<evidence type="ECO:0000256" key="8">
    <source>
        <dbReference type="RuleBase" id="RU003881"/>
    </source>
</evidence>
<evidence type="ECO:0000256" key="3">
    <source>
        <dbReference type="ARBA" id="ARBA00022827"/>
    </source>
</evidence>
<dbReference type="GO" id="GO:0005737">
    <property type="term" value="C:cytoplasm"/>
    <property type="evidence" value="ECO:0007669"/>
    <property type="project" value="InterPro"/>
</dbReference>
<name>A0A2T9YQD1_9FUNG</name>
<dbReference type="NCBIfam" id="TIGR01292">
    <property type="entry name" value="TRX_reduct"/>
    <property type="match status" value="1"/>
</dbReference>
<evidence type="ECO:0000313" key="11">
    <source>
        <dbReference type="Proteomes" id="UP000245383"/>
    </source>
</evidence>
<dbReference type="PRINTS" id="PR00368">
    <property type="entry name" value="FADPNR"/>
</dbReference>
<dbReference type="OrthoDB" id="371245at2759"/>
<dbReference type="EC" id="1.8.1.9" evidence="7"/>
<comment type="catalytic activity">
    <reaction evidence="7">
        <text>[thioredoxin]-dithiol + NADP(+) = [thioredoxin]-disulfide + NADPH + H(+)</text>
        <dbReference type="Rhea" id="RHEA:20345"/>
        <dbReference type="Rhea" id="RHEA-COMP:10698"/>
        <dbReference type="Rhea" id="RHEA-COMP:10700"/>
        <dbReference type="ChEBI" id="CHEBI:15378"/>
        <dbReference type="ChEBI" id="CHEBI:29950"/>
        <dbReference type="ChEBI" id="CHEBI:50058"/>
        <dbReference type="ChEBI" id="CHEBI:57783"/>
        <dbReference type="ChEBI" id="CHEBI:58349"/>
        <dbReference type="EC" id="1.8.1.9"/>
    </reaction>
</comment>
<dbReference type="PROSITE" id="PS00573">
    <property type="entry name" value="PYRIDINE_REDOX_2"/>
    <property type="match status" value="1"/>
</dbReference>
<dbReference type="Proteomes" id="UP000245383">
    <property type="component" value="Unassembled WGS sequence"/>
</dbReference>
<organism evidence="10 11">
    <name type="scientific">Smittium simulii</name>
    <dbReference type="NCBI Taxonomy" id="133385"/>
    <lineage>
        <taxon>Eukaryota</taxon>
        <taxon>Fungi</taxon>
        <taxon>Fungi incertae sedis</taxon>
        <taxon>Zoopagomycota</taxon>
        <taxon>Kickxellomycotina</taxon>
        <taxon>Harpellomycetes</taxon>
        <taxon>Harpellales</taxon>
        <taxon>Legeriomycetaceae</taxon>
        <taxon>Smittium</taxon>
    </lineage>
</organism>
<evidence type="ECO:0000256" key="5">
    <source>
        <dbReference type="ARBA" id="ARBA00023157"/>
    </source>
</evidence>
<dbReference type="STRING" id="133385.A0A2T9YQD1"/>
<keyword evidence="5" id="KW-1015">Disulfide bond</keyword>
<evidence type="ECO:0000256" key="7">
    <source>
        <dbReference type="RuleBase" id="RU003880"/>
    </source>
</evidence>
<proteinExistence type="inferred from homology"/>
<evidence type="ECO:0000256" key="2">
    <source>
        <dbReference type="ARBA" id="ARBA00022630"/>
    </source>
</evidence>
<dbReference type="SUPFAM" id="SSF51905">
    <property type="entry name" value="FAD/NAD(P)-binding domain"/>
    <property type="match status" value="1"/>
</dbReference>
<dbReference type="Pfam" id="PF07992">
    <property type="entry name" value="Pyr_redox_2"/>
    <property type="match status" value="1"/>
</dbReference>
<dbReference type="InterPro" id="IPR036188">
    <property type="entry name" value="FAD/NAD-bd_sf"/>
</dbReference>
<keyword evidence="6 7" id="KW-0676">Redox-active center</keyword>
<keyword evidence="2 7" id="KW-0285">Flavoprotein</keyword>
<reference evidence="10 11" key="1">
    <citation type="journal article" date="2018" name="MBio">
        <title>Comparative Genomics Reveals the Core Gene Toolbox for the Fungus-Insect Symbiosis.</title>
        <authorList>
            <person name="Wang Y."/>
            <person name="Stata M."/>
            <person name="Wang W."/>
            <person name="Stajich J.E."/>
            <person name="White M.M."/>
            <person name="Moncalvo J.M."/>
        </authorList>
    </citation>
    <scope>NUCLEOTIDE SEQUENCE [LARGE SCALE GENOMIC DNA]</scope>
    <source>
        <strain evidence="10 11">SWE-8-4</strain>
    </source>
</reference>
<dbReference type="InterPro" id="IPR008255">
    <property type="entry name" value="Pyr_nucl-diS_OxRdtase_2_AS"/>
</dbReference>
<dbReference type="Gene3D" id="3.50.50.60">
    <property type="entry name" value="FAD/NAD(P)-binding domain"/>
    <property type="match status" value="2"/>
</dbReference>
<evidence type="ECO:0000313" key="10">
    <source>
        <dbReference type="EMBL" id="PVU94532.1"/>
    </source>
</evidence>
<protein>
    <recommendedName>
        <fullName evidence="7">Thioredoxin reductase</fullName>
        <ecNumber evidence="7">1.8.1.9</ecNumber>
    </recommendedName>
</protein>
<dbReference type="InterPro" id="IPR023753">
    <property type="entry name" value="FAD/NAD-binding_dom"/>
</dbReference>
<keyword evidence="4 7" id="KW-0560">Oxidoreductase</keyword>
<accession>A0A2T9YQD1</accession>
<dbReference type="GO" id="GO:0004791">
    <property type="term" value="F:thioredoxin-disulfide reductase (NADPH) activity"/>
    <property type="evidence" value="ECO:0007669"/>
    <property type="project" value="UniProtKB-UniRule"/>
</dbReference>
<keyword evidence="11" id="KW-1185">Reference proteome</keyword>
<dbReference type="InterPro" id="IPR050097">
    <property type="entry name" value="Ferredoxin-NADP_redctase_2"/>
</dbReference>
<comment type="caution">
    <text evidence="10">The sequence shown here is derived from an EMBL/GenBank/DDBJ whole genome shotgun (WGS) entry which is preliminary data.</text>
</comment>
<gene>
    <name evidence="10" type="ORF">BB561_002492</name>
</gene>
<sequence>MSLLSRLPSFSSYIIPLSNSSLYSYRSISKMHSKVAIIGSGPAAHTAAIYASRANLEPVLYEGMYAGGVAAGGQLTTTTDVENFPGFPEGISGIEITDKFRAQSARFGTKILTETIEKVDFSSRPFKIWKEYSTEYDTADSVIVSTGATAKRLNIDGETQYWQKGMSACAVCDGAAPIFRNKPLVVIGGGDSACEEAVFLTKFASKVYMLVRRDALRASNIMQKRAINHEKIEILWNSECTKVVGDGKLLTTAIIETKDKASGQTKITELPVSGLFYAIGHQPNTTFLDGQLDLDESGYIVVTPGTTDTNIRGVFAAGDVQDKRYRQAITAAGSGCMAALDAEKYLEDLKSEAEEHQTASL</sequence>
<dbReference type="PANTHER" id="PTHR48105">
    <property type="entry name" value="THIOREDOXIN REDUCTASE 1-RELATED-RELATED"/>
    <property type="match status" value="1"/>
</dbReference>
<evidence type="ECO:0000256" key="1">
    <source>
        <dbReference type="ARBA" id="ARBA00009333"/>
    </source>
</evidence>
<keyword evidence="3 7" id="KW-0274">FAD</keyword>
<comment type="cofactor">
    <cofactor evidence="8">
        <name>FAD</name>
        <dbReference type="ChEBI" id="CHEBI:57692"/>
    </cofactor>
    <text evidence="8">Binds 1 FAD per subunit.</text>
</comment>
<dbReference type="EMBL" id="MBFR01000086">
    <property type="protein sequence ID" value="PVU94532.1"/>
    <property type="molecule type" value="Genomic_DNA"/>
</dbReference>
<comment type="similarity">
    <text evidence="1 7">Belongs to the class-II pyridine nucleotide-disulfide oxidoreductase family.</text>
</comment>
<evidence type="ECO:0000256" key="6">
    <source>
        <dbReference type="ARBA" id="ARBA00023284"/>
    </source>
</evidence>
<feature type="domain" description="FAD/NAD(P)-binding" evidence="9">
    <location>
        <begin position="34"/>
        <end position="335"/>
    </location>
</feature>
<dbReference type="GO" id="GO:0019430">
    <property type="term" value="P:removal of superoxide radicals"/>
    <property type="evidence" value="ECO:0007669"/>
    <property type="project" value="UniProtKB-UniRule"/>
</dbReference>
<evidence type="ECO:0000259" key="9">
    <source>
        <dbReference type="Pfam" id="PF07992"/>
    </source>
</evidence>
<evidence type="ECO:0000256" key="4">
    <source>
        <dbReference type="ARBA" id="ARBA00023002"/>
    </source>
</evidence>
<dbReference type="InterPro" id="IPR005982">
    <property type="entry name" value="Thioredox_Rdtase"/>
</dbReference>
<comment type="subunit">
    <text evidence="7">Homodimer.</text>
</comment>